<dbReference type="Proteomes" id="UP000283509">
    <property type="component" value="Unassembled WGS sequence"/>
</dbReference>
<protein>
    <submittedName>
        <fullName evidence="2">Uncharacterized protein</fullName>
    </submittedName>
</protein>
<dbReference type="EMBL" id="QCYY01000587">
    <property type="protein sequence ID" value="ROT84151.1"/>
    <property type="molecule type" value="Genomic_DNA"/>
</dbReference>
<feature type="region of interest" description="Disordered" evidence="1">
    <location>
        <begin position="222"/>
        <end position="318"/>
    </location>
</feature>
<feature type="compositionally biased region" description="Low complexity" evidence="1">
    <location>
        <begin position="304"/>
        <end position="315"/>
    </location>
</feature>
<evidence type="ECO:0000313" key="2">
    <source>
        <dbReference type="EMBL" id="ROT84151.1"/>
    </source>
</evidence>
<sequence>MEAKRKFSRLAGLVRPEGWRGIRGPDVQGHGLRGPGGAPYSREAPHPVVQPSIDAIVNLPLYIAEKNRRRFFQQVGKAADKFNMKLARPHADNLVAPFLVKERKSRPRLRPAHGGLRSRQEAPADAGSDPSGLAATDEGQAAPGIWLQTPSREDEPSESSALVGKAKDRALMLKKLGETEVRSLRRPPRHRPAHYGKAIGKCARCHQGAGGARPAGRAQVALVPPGEHPSRGPRRCHREGGSHAAKAQEEFGVKLRTKSREHPESGRGASERSREGRGLHRAPCCREAPPEGGARREELRGTFPSASSPAGSARPSARRDEHILVLGPEGCRAAWIEREFGVRFVRPSGNMPLVLEGDVEAVTGAEGPPRATGRRPALCQRPSLLISAHGGTTRDGDGRTKRPAFLTFRLSDSAETGNIL</sequence>
<comment type="caution">
    <text evidence="2">The sequence shown here is derived from an EMBL/GenBank/DDBJ whole genome shotgun (WGS) entry which is preliminary data.</text>
</comment>
<organism evidence="2 3">
    <name type="scientific">Penaeus vannamei</name>
    <name type="common">Whiteleg shrimp</name>
    <name type="synonym">Litopenaeus vannamei</name>
    <dbReference type="NCBI Taxonomy" id="6689"/>
    <lineage>
        <taxon>Eukaryota</taxon>
        <taxon>Metazoa</taxon>
        <taxon>Ecdysozoa</taxon>
        <taxon>Arthropoda</taxon>
        <taxon>Crustacea</taxon>
        <taxon>Multicrustacea</taxon>
        <taxon>Malacostraca</taxon>
        <taxon>Eumalacostraca</taxon>
        <taxon>Eucarida</taxon>
        <taxon>Decapoda</taxon>
        <taxon>Dendrobranchiata</taxon>
        <taxon>Penaeoidea</taxon>
        <taxon>Penaeidae</taxon>
        <taxon>Penaeus</taxon>
    </lineage>
</organism>
<feature type="compositionally biased region" description="Basic and acidic residues" evidence="1">
    <location>
        <begin position="238"/>
        <end position="278"/>
    </location>
</feature>
<reference evidence="2 3" key="1">
    <citation type="submission" date="2018-04" db="EMBL/GenBank/DDBJ databases">
        <authorList>
            <person name="Zhang X."/>
            <person name="Yuan J."/>
            <person name="Li F."/>
            <person name="Xiang J."/>
        </authorList>
    </citation>
    <scope>NUCLEOTIDE SEQUENCE [LARGE SCALE GENOMIC DNA]</scope>
    <source>
        <tissue evidence="2">Muscle</tissue>
    </source>
</reference>
<accession>A0A423U616</accession>
<keyword evidence="3" id="KW-1185">Reference proteome</keyword>
<name>A0A423U616_PENVA</name>
<dbReference type="AlphaFoldDB" id="A0A423U616"/>
<gene>
    <name evidence="2" type="ORF">C7M84_022646</name>
</gene>
<evidence type="ECO:0000313" key="3">
    <source>
        <dbReference type="Proteomes" id="UP000283509"/>
    </source>
</evidence>
<feature type="region of interest" description="Disordered" evidence="1">
    <location>
        <begin position="105"/>
        <end position="137"/>
    </location>
</feature>
<feature type="region of interest" description="Disordered" evidence="1">
    <location>
        <begin position="21"/>
        <end position="44"/>
    </location>
</feature>
<reference evidence="2 3" key="2">
    <citation type="submission" date="2019-01" db="EMBL/GenBank/DDBJ databases">
        <title>The decoding of complex shrimp genome reveals the adaptation for benthos swimmer, frequently molting mechanism and breeding impact on genome.</title>
        <authorList>
            <person name="Sun Y."/>
            <person name="Gao Y."/>
            <person name="Yu Y."/>
        </authorList>
    </citation>
    <scope>NUCLEOTIDE SEQUENCE [LARGE SCALE GENOMIC DNA]</scope>
    <source>
        <tissue evidence="2">Muscle</tissue>
    </source>
</reference>
<proteinExistence type="predicted"/>
<evidence type="ECO:0000256" key="1">
    <source>
        <dbReference type="SAM" id="MobiDB-lite"/>
    </source>
</evidence>